<evidence type="ECO:0000313" key="2">
    <source>
        <dbReference type="EMBL" id="MCN9241986.1"/>
    </source>
</evidence>
<evidence type="ECO:0000256" key="1">
    <source>
        <dbReference type="SAM" id="MobiDB-lite"/>
    </source>
</evidence>
<feature type="compositionally biased region" description="Pro residues" evidence="1">
    <location>
        <begin position="1"/>
        <end position="11"/>
    </location>
</feature>
<dbReference type="EMBL" id="JAMWMR010000010">
    <property type="protein sequence ID" value="MCN9241986.1"/>
    <property type="molecule type" value="Genomic_DNA"/>
</dbReference>
<gene>
    <name evidence="2" type="ORF">NGF19_14495</name>
</gene>
<reference evidence="2 3" key="1">
    <citation type="submission" date="2022-05" db="EMBL/GenBank/DDBJ databases">
        <title>Streptomyces sp. nov. RY43-2 isolated from soil of a peat swamp forest.</title>
        <authorList>
            <person name="Kanchanasin P."/>
            <person name="Tanasupawat S."/>
            <person name="Phongsopitanun W."/>
        </authorList>
    </citation>
    <scope>NUCLEOTIDE SEQUENCE [LARGE SCALE GENOMIC DNA]</scope>
    <source>
        <strain evidence="2 3">RY43-2</strain>
    </source>
</reference>
<dbReference type="RefSeq" id="WP_252425288.1">
    <property type="nucleotide sequence ID" value="NZ_JAMWMR010000010.1"/>
</dbReference>
<protein>
    <submittedName>
        <fullName evidence="2">Uncharacterized protein</fullName>
    </submittedName>
</protein>
<comment type="caution">
    <text evidence="2">The sequence shown here is derived from an EMBL/GenBank/DDBJ whole genome shotgun (WGS) entry which is preliminary data.</text>
</comment>
<name>A0ABT0ZEJ3_9ACTN</name>
<sequence>MPPQPPAPGPGPEAAHGPPDSTPPAQPTTGTDDGAAPPPQSGPGAESYEATGQVGLGSQRRGHLQHAVANVEGDLVGGDKYVLVLGGGRRRLRVLSPLVAERVRHAYCAPADLPDARDALARQRLLILRGAAGYGKSAMAVRLLLGACRGTLYHLDKDVDFAHLAEQLENDRGVIEPGAGFLLERPEDIGNLGREAYEKVQGALSQADAWMVVTVADGELADGELLAGVRDLADAPRSLDVVRAHLRWRLRERDADRLLDREDVCGVIAELLGDLPACREAGDLAAALSEQYDVHGAVDLERLREHRARLEMEDFEIWAESLPDASVRSFALALAVLNGLPQEDIAEAARSLRERLADDTPYLRAAGPDGRVPHSTDLFETPRRRQLLRLRAQESDKPGGEPGKVLEYLDPGYARRVIVHAWTQYEIQKELLDWLAELVVHPAEQVRVYAAASGLGVLAAEAYRHIERRILAPWARSDSAPHRTAVAYALSVACQHPWVRGQATALVDGWYADERPAPRAAAARVHGLKAVSDRPVDELAKLLAVDSVTVAVAIGNALADLVADDQDVTGSVLAMLWARVEDHRSGRAATLAFLIVAAQVVVETKDIEPPGGSAAGAAAVPEWPLLLHLAHHRPELRDSFVRLWRAALNESFFHGEAEQVLGNWAALAEQDSELREMLRLLVGAIAQGDLRSGRILRGCADAWIHPDRIAGLPLTAAMVHAQLDLERV</sequence>
<keyword evidence="3" id="KW-1185">Reference proteome</keyword>
<evidence type="ECO:0000313" key="3">
    <source>
        <dbReference type="Proteomes" id="UP001523219"/>
    </source>
</evidence>
<organism evidence="2 3">
    <name type="scientific">Streptomyces macrolidinus</name>
    <dbReference type="NCBI Taxonomy" id="2952607"/>
    <lineage>
        <taxon>Bacteria</taxon>
        <taxon>Bacillati</taxon>
        <taxon>Actinomycetota</taxon>
        <taxon>Actinomycetes</taxon>
        <taxon>Kitasatosporales</taxon>
        <taxon>Streptomycetaceae</taxon>
        <taxon>Streptomyces</taxon>
    </lineage>
</organism>
<feature type="region of interest" description="Disordered" evidence="1">
    <location>
        <begin position="1"/>
        <end position="50"/>
    </location>
</feature>
<proteinExistence type="predicted"/>
<accession>A0ABT0ZEJ3</accession>
<dbReference type="Proteomes" id="UP001523219">
    <property type="component" value="Unassembled WGS sequence"/>
</dbReference>